<name>A0ABW1ZQU7_9DEIO</name>
<evidence type="ECO:0008006" key="3">
    <source>
        <dbReference type="Google" id="ProtNLM"/>
    </source>
</evidence>
<comment type="caution">
    <text evidence="1">The sequence shown here is derived from an EMBL/GenBank/DDBJ whole genome shotgun (WGS) entry which is preliminary data.</text>
</comment>
<keyword evidence="2" id="KW-1185">Reference proteome</keyword>
<dbReference type="Proteomes" id="UP001596317">
    <property type="component" value="Unassembled WGS sequence"/>
</dbReference>
<dbReference type="EMBL" id="JBHSWB010000002">
    <property type="protein sequence ID" value="MFC6663033.1"/>
    <property type="molecule type" value="Genomic_DNA"/>
</dbReference>
<dbReference type="RefSeq" id="WP_380058956.1">
    <property type="nucleotide sequence ID" value="NZ_JBHSWB010000002.1"/>
</dbReference>
<accession>A0ABW1ZQU7</accession>
<evidence type="ECO:0000313" key="2">
    <source>
        <dbReference type="Proteomes" id="UP001596317"/>
    </source>
</evidence>
<protein>
    <recommendedName>
        <fullName evidence="3">Transposase</fullName>
    </recommendedName>
</protein>
<proteinExistence type="predicted"/>
<sequence>MAALGLTRAALAAAVLSPAPSGAPLGARLTRYFDGTTTLFSDQGLALLRALGLEGFEVHWGAPARPSRRKPGAAA</sequence>
<reference evidence="2" key="1">
    <citation type="journal article" date="2019" name="Int. J. Syst. Evol. Microbiol.">
        <title>The Global Catalogue of Microorganisms (GCM) 10K type strain sequencing project: providing services to taxonomists for standard genome sequencing and annotation.</title>
        <authorList>
            <consortium name="The Broad Institute Genomics Platform"/>
            <consortium name="The Broad Institute Genome Sequencing Center for Infectious Disease"/>
            <person name="Wu L."/>
            <person name="Ma J."/>
        </authorList>
    </citation>
    <scope>NUCLEOTIDE SEQUENCE [LARGE SCALE GENOMIC DNA]</scope>
    <source>
        <strain evidence="2">CCUG 63830</strain>
    </source>
</reference>
<evidence type="ECO:0000313" key="1">
    <source>
        <dbReference type="EMBL" id="MFC6663033.1"/>
    </source>
</evidence>
<organism evidence="1 2">
    <name type="scientific">Deinococcus multiflagellatus</name>
    <dbReference type="NCBI Taxonomy" id="1656887"/>
    <lineage>
        <taxon>Bacteria</taxon>
        <taxon>Thermotogati</taxon>
        <taxon>Deinococcota</taxon>
        <taxon>Deinococci</taxon>
        <taxon>Deinococcales</taxon>
        <taxon>Deinococcaceae</taxon>
        <taxon>Deinococcus</taxon>
    </lineage>
</organism>
<gene>
    <name evidence="1" type="ORF">ACFP90_23595</name>
</gene>